<dbReference type="FunFam" id="3.40.190.10:FF:000035">
    <property type="entry name" value="Molybdate ABC transporter substrate-binding protein"/>
    <property type="match status" value="1"/>
</dbReference>
<evidence type="ECO:0000313" key="8">
    <source>
        <dbReference type="EMBL" id="RFU95781.1"/>
    </source>
</evidence>
<dbReference type="GO" id="GO:0046872">
    <property type="term" value="F:metal ion binding"/>
    <property type="evidence" value="ECO:0007669"/>
    <property type="project" value="UniProtKB-KW"/>
</dbReference>
<feature type="signal peptide" evidence="7">
    <location>
        <begin position="1"/>
        <end position="21"/>
    </location>
</feature>
<evidence type="ECO:0000256" key="3">
    <source>
        <dbReference type="ARBA" id="ARBA00022723"/>
    </source>
</evidence>
<feature type="binding site" evidence="6">
    <location>
        <position position="174"/>
    </location>
    <ligand>
        <name>molybdate</name>
        <dbReference type="ChEBI" id="CHEBI:36264"/>
    </ligand>
</feature>
<feature type="binding site" evidence="6">
    <location>
        <position position="147"/>
    </location>
    <ligand>
        <name>molybdate</name>
        <dbReference type="ChEBI" id="CHEBI:36264"/>
    </ligand>
</feature>
<dbReference type="CDD" id="cd13537">
    <property type="entry name" value="PBP2_YvgL_like"/>
    <property type="match status" value="1"/>
</dbReference>
<evidence type="ECO:0000256" key="1">
    <source>
        <dbReference type="ARBA" id="ARBA00009175"/>
    </source>
</evidence>
<evidence type="ECO:0000313" key="9">
    <source>
        <dbReference type="Proteomes" id="UP000264002"/>
    </source>
</evidence>
<organism evidence="8 9">
    <name type="scientific">Sphaerochaeta halotolerans</name>
    <dbReference type="NCBI Taxonomy" id="2293840"/>
    <lineage>
        <taxon>Bacteria</taxon>
        <taxon>Pseudomonadati</taxon>
        <taxon>Spirochaetota</taxon>
        <taxon>Spirochaetia</taxon>
        <taxon>Spirochaetales</taxon>
        <taxon>Sphaerochaetaceae</taxon>
        <taxon>Sphaerochaeta</taxon>
    </lineage>
</organism>
<dbReference type="GO" id="GO:0015689">
    <property type="term" value="P:molybdate ion transport"/>
    <property type="evidence" value="ECO:0007669"/>
    <property type="project" value="InterPro"/>
</dbReference>
<accession>A0A372MJ39</accession>
<name>A0A372MJ39_9SPIR</name>
<dbReference type="Gene3D" id="3.40.190.10">
    <property type="entry name" value="Periplasmic binding protein-like II"/>
    <property type="match status" value="2"/>
</dbReference>
<dbReference type="RefSeq" id="WP_117329178.1">
    <property type="nucleotide sequence ID" value="NZ_QUWK01000002.1"/>
</dbReference>
<dbReference type="InterPro" id="IPR005950">
    <property type="entry name" value="ModA"/>
</dbReference>
<evidence type="ECO:0000256" key="2">
    <source>
        <dbReference type="ARBA" id="ARBA00022505"/>
    </source>
</evidence>
<evidence type="ECO:0000256" key="6">
    <source>
        <dbReference type="PIRSR" id="PIRSR004846-1"/>
    </source>
</evidence>
<comment type="similarity">
    <text evidence="1">Belongs to the bacterial solute-binding protein ModA family.</text>
</comment>
<dbReference type="AlphaFoldDB" id="A0A372MJ39"/>
<evidence type="ECO:0000256" key="7">
    <source>
        <dbReference type="SAM" id="SignalP"/>
    </source>
</evidence>
<dbReference type="Pfam" id="PF13531">
    <property type="entry name" value="SBP_bac_11"/>
    <property type="match status" value="1"/>
</dbReference>
<dbReference type="PANTHER" id="PTHR30632">
    <property type="entry name" value="MOLYBDATE-BINDING PERIPLASMIC PROTEIN"/>
    <property type="match status" value="1"/>
</dbReference>
<protein>
    <submittedName>
        <fullName evidence="8">Molybdate ABC transporter substrate-binding protein</fullName>
    </submittedName>
</protein>
<dbReference type="PANTHER" id="PTHR30632:SF0">
    <property type="entry name" value="SULFATE-BINDING PROTEIN"/>
    <property type="match status" value="1"/>
</dbReference>
<feature type="chain" id="PRO_5016589718" evidence="7">
    <location>
        <begin position="22"/>
        <end position="260"/>
    </location>
</feature>
<keyword evidence="9" id="KW-1185">Reference proteome</keyword>
<dbReference type="Proteomes" id="UP000264002">
    <property type="component" value="Unassembled WGS sequence"/>
</dbReference>
<feature type="binding site" evidence="6">
    <location>
        <position position="38"/>
    </location>
    <ligand>
        <name>molybdate</name>
        <dbReference type="ChEBI" id="CHEBI:36264"/>
    </ligand>
</feature>
<dbReference type="EMBL" id="QUWK01000002">
    <property type="protein sequence ID" value="RFU95781.1"/>
    <property type="molecule type" value="Genomic_DNA"/>
</dbReference>
<dbReference type="InterPro" id="IPR050682">
    <property type="entry name" value="ModA/WtpA"/>
</dbReference>
<comment type="caution">
    <text evidence="8">The sequence shown here is derived from an EMBL/GenBank/DDBJ whole genome shotgun (WGS) entry which is preliminary data.</text>
</comment>
<keyword evidence="2 6" id="KW-0500">Molybdenum</keyword>
<dbReference type="GO" id="GO:0030973">
    <property type="term" value="F:molybdate ion binding"/>
    <property type="evidence" value="ECO:0007669"/>
    <property type="project" value="UniProtKB-ARBA"/>
</dbReference>
<dbReference type="GO" id="GO:1901359">
    <property type="term" value="F:tungstate binding"/>
    <property type="evidence" value="ECO:0007669"/>
    <property type="project" value="UniProtKB-ARBA"/>
</dbReference>
<sequence>MKRTILLFLFGVLCTATALFAQGTKESDRELLVSAAASTTDCMLELVDIYSAAHPDIAIYCNFASSGSLQQQIEQGAPADMFFSASPNQMRILQEKGLMETSTVKDLLENRIVLITPKDGVMLSSFDNLLDPSLFKIGVGEPKSVPAGQYAAQVFEYFGMTEKLSSKLVFAKDVREVLSWVETGNVQAGVVYETDAKMSDGVVVRAIAPSESHTPVVYPIGVVKASKKKEAAEEFETFLFSKEAASVFAKYGFTVIDKDV</sequence>
<proteinExistence type="inferred from homology"/>
<dbReference type="SUPFAM" id="SSF53850">
    <property type="entry name" value="Periplasmic binding protein-like II"/>
    <property type="match status" value="1"/>
</dbReference>
<gene>
    <name evidence="8" type="primary">modA</name>
    <name evidence="8" type="ORF">DYP60_01885</name>
</gene>
<reference evidence="8 9" key="2">
    <citation type="submission" date="2018-09" db="EMBL/GenBank/DDBJ databases">
        <title>Genome of Sphaerochaeta halotolerans strain 4-11.</title>
        <authorList>
            <person name="Nazina T.N."/>
            <person name="Sokolova D.S."/>
        </authorList>
    </citation>
    <scope>NUCLEOTIDE SEQUENCE [LARGE SCALE GENOMIC DNA]</scope>
    <source>
        <strain evidence="8 9">4-11</strain>
    </source>
</reference>
<comment type="subunit">
    <text evidence="5">The complex is composed of two ATP-binding proteins (ModC), two transmembrane proteins (ModB) and a solute-binding protein (ModA).</text>
</comment>
<dbReference type="NCBIfam" id="TIGR01256">
    <property type="entry name" value="modA"/>
    <property type="match status" value="1"/>
</dbReference>
<reference evidence="9" key="1">
    <citation type="submission" date="2018-08" db="EMBL/GenBank/DDBJ databases">
        <authorList>
            <person name="Grouzdev D.S."/>
            <person name="Krutkina M.S."/>
        </authorList>
    </citation>
    <scope>NUCLEOTIDE SEQUENCE [LARGE SCALE GENOMIC DNA]</scope>
    <source>
        <strain evidence="9">4-11</strain>
    </source>
</reference>
<dbReference type="PIRSF" id="PIRSF004846">
    <property type="entry name" value="ModA"/>
    <property type="match status" value="1"/>
</dbReference>
<keyword evidence="3 6" id="KW-0479">Metal-binding</keyword>
<dbReference type="InterPro" id="IPR041879">
    <property type="entry name" value="YvgL-like_PBP2"/>
</dbReference>
<feature type="binding site" evidence="6">
    <location>
        <position position="66"/>
    </location>
    <ligand>
        <name>molybdate</name>
        <dbReference type="ChEBI" id="CHEBI:36264"/>
    </ligand>
</feature>
<feature type="binding site" evidence="6">
    <location>
        <position position="192"/>
    </location>
    <ligand>
        <name>molybdate</name>
        <dbReference type="ChEBI" id="CHEBI:36264"/>
    </ligand>
</feature>
<evidence type="ECO:0000256" key="5">
    <source>
        <dbReference type="ARBA" id="ARBA00062515"/>
    </source>
</evidence>
<evidence type="ECO:0000256" key="4">
    <source>
        <dbReference type="ARBA" id="ARBA00022729"/>
    </source>
</evidence>
<keyword evidence="4 7" id="KW-0732">Signal</keyword>